<protein>
    <recommendedName>
        <fullName evidence="3">HEXXH motif domain-containing protein</fullName>
    </recommendedName>
</protein>
<sequence>MNGVLMITSRDLQALATGRDELAMVTILRVGQLGKHALLLRAIMHAGQQNHPEEYAASGYEAAYDLLASAQEAHGEVVTSLLLHPQTAAWAHACLRLTQDLDADPGHVREMLGGLGGVAAAAAIRAGIEFELAAPLRRGALLLPTFGQACFPTSGSVTIRNDGQGASLTSGDTTVKLPADHREDSPGWLGLREITAESAGVRLKVDLDDLGPDRAMRTGVAGRLDADAVGRWSDRVRRTWILMVAVSHKRAVSTAEVLATLIPQAEREGESASTRDAFGAVQLTECDHPGTLAETLVHEAQHSKLNALLDLCPLLHEDDGRLYYSPARSDARPVHGLLHATYAFFGITDFWRQHRHLDQGTSRAYPHFQFAMAREQCLIGTGTLLESGMLNTDGLAFVASMDATLRSWGADEEVPEPYATWARAAILDHRLLWKLNNLHHHADTLLRLAKAWIAGEPAPHAAGATEQVIRQWLGVSPSYIRLKLRYVEARSPQSGERLYADLKAEVRDANDADLAFIHADHTTAARLYAERIVAGSDDVTDWAGLALALQGSGCSGSLATQPQLVRAVYNHIGDLQGPRQDPRALAAWLDGTLDDVL</sequence>
<dbReference type="RefSeq" id="WP_132627966.1">
    <property type="nucleotide sequence ID" value="NZ_SMLD01000003.1"/>
</dbReference>
<name>A0A4V2ZBT6_9ACTN</name>
<dbReference type="NCBIfam" id="TIGR04267">
    <property type="entry name" value="mod_HExxH"/>
    <property type="match status" value="1"/>
</dbReference>
<organism evidence="1 2">
    <name type="scientific">Nonomuraea mesophila</name>
    <dbReference type="NCBI Taxonomy" id="2530382"/>
    <lineage>
        <taxon>Bacteria</taxon>
        <taxon>Bacillati</taxon>
        <taxon>Actinomycetota</taxon>
        <taxon>Actinomycetes</taxon>
        <taxon>Streptosporangiales</taxon>
        <taxon>Streptosporangiaceae</taxon>
        <taxon>Nonomuraea</taxon>
    </lineage>
</organism>
<proteinExistence type="predicted"/>
<dbReference type="Proteomes" id="UP000295136">
    <property type="component" value="Unassembled WGS sequence"/>
</dbReference>
<dbReference type="AlphaFoldDB" id="A0A4V2ZBT6"/>
<comment type="caution">
    <text evidence="1">The sequence shown here is derived from an EMBL/GenBank/DDBJ whole genome shotgun (WGS) entry which is preliminary data.</text>
</comment>
<evidence type="ECO:0000313" key="2">
    <source>
        <dbReference type="Proteomes" id="UP000295136"/>
    </source>
</evidence>
<reference evidence="1 2" key="1">
    <citation type="submission" date="2019-03" db="EMBL/GenBank/DDBJ databases">
        <title>Draft genome sequences of novel Actinobacteria.</title>
        <authorList>
            <person name="Sahin N."/>
            <person name="Ay H."/>
            <person name="Saygin H."/>
        </authorList>
    </citation>
    <scope>NUCLEOTIDE SEQUENCE [LARGE SCALE GENOMIC DNA]</scope>
    <source>
        <strain evidence="1 2">6K102</strain>
    </source>
</reference>
<keyword evidence="2" id="KW-1185">Reference proteome</keyword>
<evidence type="ECO:0008006" key="3">
    <source>
        <dbReference type="Google" id="ProtNLM"/>
    </source>
</evidence>
<accession>A0A4V2ZBT6</accession>
<gene>
    <name evidence="1" type="ORF">E1295_02345</name>
</gene>
<evidence type="ECO:0000313" key="1">
    <source>
        <dbReference type="EMBL" id="TDE59748.1"/>
    </source>
</evidence>
<dbReference type="InterPro" id="IPR026337">
    <property type="entry name" value="AKG_HExxH"/>
</dbReference>
<dbReference type="EMBL" id="SMLD01000003">
    <property type="protein sequence ID" value="TDE59748.1"/>
    <property type="molecule type" value="Genomic_DNA"/>
</dbReference>